<dbReference type="Proteomes" id="UP001177021">
    <property type="component" value="Unassembled WGS sequence"/>
</dbReference>
<protein>
    <submittedName>
        <fullName evidence="1">Uncharacterized protein</fullName>
    </submittedName>
</protein>
<gene>
    <name evidence="1" type="ORF">MILVUS5_LOCUS14670</name>
</gene>
<proteinExistence type="predicted"/>
<sequence>MDRKLNGGTTISSSSSGAAAISRSFSPTVEPNYSSRLVQETLEHLAAIDLIELCKEAKVERCRATRDLRSCGRYVHHVLNSCGHASLCEECSQRCDICPICRIPIPKSGTKLRHRLYYECMEAGLISKRCDERFQEIEDGEKQLTADVQRLYSLFDVALENNLVSLICHYITDVCMDETAVSSDPVIAFLLDEVVVKDWCKRTFKNIMTELQGIYNLDISGMKDRLSLLLKFSLYLKGISNVLDILESSFKGTLSAQLHDLHHLQESILKTKQHMEIIIWCIRHEFLEKVRSHFSNSNSSSWASVVRKRKSEAIRRAWPDAINESTESKGHDGSLFIEDALNNLDLEEVMIPEIGDGLEVAVLQRDEASIFRSNTDHVLSYYPFKNLRAAADLLFLHGSSDAVIAKQAIFLYYLYDRHWTIPDEEWRHILEDFAAAFSISRHSLLESLTFYLLDDHTDESLQEACRLLPEISGPTSHPKIAEVLLERGSPDTALMVLRWSGCDGGLQMNSLRDAVTAVRVRIECGLLTEAFMHQRVLCTKAKEKTFNKGLSGDTEKQKGQNCNGVEWVEVLVTEICCLCIRRNLVDRMLELPWNSDEEKYIHKCLLDYATEDPLRTTGSLLVVFYIQRYRYSEAYQVHIKLEKVEQDFISKGSINQEFLSRLEKTIQWRSNLVNRSLELLPEVEQEQLKSGNFNEGAATSHGVAEVPDKFDVHQVQDSTSTSLLIPSSANPSLMLHKDPTTGLLGSSTLATSAKIGTPFPTTVPEVGNFISPPYPHKGLFTNSERVSSRQGKIGKILRYDNTPTPRNHKIRLTNGMPSKGFSRSPSSSQENVRDKVLPGVEQNLLFGHDQTTSPMFSWKATANPVARSTLSYPKEFTNDLPNIYSRNVQSHKDDNIWNLVSTNDPMDVSLSHTKKLNTEVNINGGPRWRSDETSDEEADQGWEKAMDIAHHATPSRTIRRSRVAKR</sequence>
<dbReference type="EMBL" id="CASHSV030000109">
    <property type="protein sequence ID" value="CAJ2645839.1"/>
    <property type="molecule type" value="Genomic_DNA"/>
</dbReference>
<name>A0ACB0JL52_TRIPR</name>
<comment type="caution">
    <text evidence="1">The sequence shown here is derived from an EMBL/GenBank/DDBJ whole genome shotgun (WGS) entry which is preliminary data.</text>
</comment>
<accession>A0ACB0JL52</accession>
<keyword evidence="2" id="KW-1185">Reference proteome</keyword>
<reference evidence="1" key="1">
    <citation type="submission" date="2023-10" db="EMBL/GenBank/DDBJ databases">
        <authorList>
            <person name="Rodriguez Cubillos JULIANA M."/>
            <person name="De Vega J."/>
        </authorList>
    </citation>
    <scope>NUCLEOTIDE SEQUENCE</scope>
</reference>
<organism evidence="1 2">
    <name type="scientific">Trifolium pratense</name>
    <name type="common">Red clover</name>
    <dbReference type="NCBI Taxonomy" id="57577"/>
    <lineage>
        <taxon>Eukaryota</taxon>
        <taxon>Viridiplantae</taxon>
        <taxon>Streptophyta</taxon>
        <taxon>Embryophyta</taxon>
        <taxon>Tracheophyta</taxon>
        <taxon>Spermatophyta</taxon>
        <taxon>Magnoliopsida</taxon>
        <taxon>eudicotyledons</taxon>
        <taxon>Gunneridae</taxon>
        <taxon>Pentapetalae</taxon>
        <taxon>rosids</taxon>
        <taxon>fabids</taxon>
        <taxon>Fabales</taxon>
        <taxon>Fabaceae</taxon>
        <taxon>Papilionoideae</taxon>
        <taxon>50 kb inversion clade</taxon>
        <taxon>NPAAA clade</taxon>
        <taxon>Hologalegina</taxon>
        <taxon>IRL clade</taxon>
        <taxon>Trifolieae</taxon>
        <taxon>Trifolium</taxon>
    </lineage>
</organism>
<evidence type="ECO:0000313" key="2">
    <source>
        <dbReference type="Proteomes" id="UP001177021"/>
    </source>
</evidence>
<evidence type="ECO:0000313" key="1">
    <source>
        <dbReference type="EMBL" id="CAJ2645839.1"/>
    </source>
</evidence>